<proteinExistence type="predicted"/>
<keyword evidence="3" id="KW-1185">Reference proteome</keyword>
<accession>A0A8J5WWU8</accession>
<evidence type="ECO:0000313" key="2">
    <source>
        <dbReference type="EMBL" id="KAG8099181.1"/>
    </source>
</evidence>
<feature type="compositionally biased region" description="Pro residues" evidence="1">
    <location>
        <begin position="100"/>
        <end position="117"/>
    </location>
</feature>
<evidence type="ECO:0000256" key="1">
    <source>
        <dbReference type="SAM" id="MobiDB-lite"/>
    </source>
</evidence>
<organism evidence="2 3">
    <name type="scientific">Zizania palustris</name>
    <name type="common">Northern wild rice</name>
    <dbReference type="NCBI Taxonomy" id="103762"/>
    <lineage>
        <taxon>Eukaryota</taxon>
        <taxon>Viridiplantae</taxon>
        <taxon>Streptophyta</taxon>
        <taxon>Embryophyta</taxon>
        <taxon>Tracheophyta</taxon>
        <taxon>Spermatophyta</taxon>
        <taxon>Magnoliopsida</taxon>
        <taxon>Liliopsida</taxon>
        <taxon>Poales</taxon>
        <taxon>Poaceae</taxon>
        <taxon>BOP clade</taxon>
        <taxon>Oryzoideae</taxon>
        <taxon>Oryzeae</taxon>
        <taxon>Zizaniinae</taxon>
        <taxon>Zizania</taxon>
    </lineage>
</organism>
<name>A0A8J5WWU8_ZIZPA</name>
<gene>
    <name evidence="2" type="ORF">GUJ93_ZPchr0013g36140</name>
</gene>
<sequence length="135" mass="14208">MEFIDLASPEIAPVAGPPPRLASPPLPIHASPPSSVLRPVTQGLAPAVDPPPRLASPPPWVLRPRRQTTPRPHRRSTAPPRLASPLLSVLHPAAPRLAAGPPPPSLVHASPTPPVPRLYPGACPSYQTLAEDARN</sequence>
<feature type="compositionally biased region" description="Pro residues" evidence="1">
    <location>
        <begin position="48"/>
        <end position="61"/>
    </location>
</feature>
<comment type="caution">
    <text evidence="2">The sequence shown here is derived from an EMBL/GenBank/DDBJ whole genome shotgun (WGS) entry which is preliminary data.</text>
</comment>
<reference evidence="2" key="2">
    <citation type="submission" date="2021-02" db="EMBL/GenBank/DDBJ databases">
        <authorList>
            <person name="Kimball J.A."/>
            <person name="Haas M.W."/>
            <person name="Macchietto M."/>
            <person name="Kono T."/>
            <person name="Duquette J."/>
            <person name="Shao M."/>
        </authorList>
    </citation>
    <scope>NUCLEOTIDE SEQUENCE</scope>
    <source>
        <tissue evidence="2">Fresh leaf tissue</tissue>
    </source>
</reference>
<dbReference type="Proteomes" id="UP000729402">
    <property type="component" value="Unassembled WGS sequence"/>
</dbReference>
<evidence type="ECO:0000313" key="3">
    <source>
        <dbReference type="Proteomes" id="UP000729402"/>
    </source>
</evidence>
<dbReference type="EMBL" id="JAAALK010000079">
    <property type="protein sequence ID" value="KAG8099181.1"/>
    <property type="molecule type" value="Genomic_DNA"/>
</dbReference>
<dbReference type="AlphaFoldDB" id="A0A8J5WWU8"/>
<feature type="compositionally biased region" description="Pro residues" evidence="1">
    <location>
        <begin position="15"/>
        <end position="27"/>
    </location>
</feature>
<reference evidence="2" key="1">
    <citation type="journal article" date="2021" name="bioRxiv">
        <title>Whole Genome Assembly and Annotation of Northern Wild Rice, Zizania palustris L., Supports a Whole Genome Duplication in the Zizania Genus.</title>
        <authorList>
            <person name="Haas M."/>
            <person name="Kono T."/>
            <person name="Macchietto M."/>
            <person name="Millas R."/>
            <person name="McGilp L."/>
            <person name="Shao M."/>
            <person name="Duquette J."/>
            <person name="Hirsch C.N."/>
            <person name="Kimball J."/>
        </authorList>
    </citation>
    <scope>NUCLEOTIDE SEQUENCE</scope>
    <source>
        <tissue evidence="2">Fresh leaf tissue</tissue>
    </source>
</reference>
<feature type="region of interest" description="Disordered" evidence="1">
    <location>
        <begin position="1"/>
        <end position="135"/>
    </location>
</feature>
<feature type="compositionally biased region" description="Basic residues" evidence="1">
    <location>
        <begin position="63"/>
        <end position="76"/>
    </location>
</feature>
<protein>
    <submittedName>
        <fullName evidence="2">Uncharacterized protein</fullName>
    </submittedName>
</protein>